<dbReference type="Proteomes" id="UP001324634">
    <property type="component" value="Chromosome"/>
</dbReference>
<dbReference type="PANTHER" id="PTHR31760:SF0">
    <property type="entry name" value="S-ADENOSYL-L-METHIONINE-DEPENDENT METHYLTRANSFERASES SUPERFAMILY PROTEIN"/>
    <property type="match status" value="1"/>
</dbReference>
<evidence type="ECO:0000256" key="6">
    <source>
        <dbReference type="HAMAP-Rule" id="MF_00074"/>
    </source>
</evidence>
<comment type="caution">
    <text evidence="6">Lacks conserved residue(s) required for the propagation of feature annotation.</text>
</comment>
<feature type="binding site" evidence="6">
    <location>
        <position position="62"/>
    </location>
    <ligand>
        <name>S-adenosyl-L-methionine</name>
        <dbReference type="ChEBI" id="CHEBI:59789"/>
    </ligand>
</feature>
<dbReference type="EMBL" id="CP139487">
    <property type="protein sequence ID" value="WPU65394.1"/>
    <property type="molecule type" value="Genomic_DNA"/>
</dbReference>
<evidence type="ECO:0000313" key="7">
    <source>
        <dbReference type="EMBL" id="WPU65394.1"/>
    </source>
</evidence>
<feature type="binding site" evidence="6">
    <location>
        <position position="127"/>
    </location>
    <ligand>
        <name>S-adenosyl-L-methionine</name>
        <dbReference type="ChEBI" id="CHEBI:59789"/>
    </ligand>
</feature>
<reference evidence="7 8" key="1">
    <citation type="submission" date="2023-11" db="EMBL/GenBank/DDBJ databases">
        <title>Peredibacter starrii A3.12.</title>
        <authorList>
            <person name="Mitchell R.J."/>
        </authorList>
    </citation>
    <scope>NUCLEOTIDE SEQUENCE [LARGE SCALE GENOMIC DNA]</scope>
    <source>
        <strain evidence="7 8">A3.12</strain>
    </source>
</reference>
<comment type="function">
    <text evidence="6">Specifically methylates the N7 position of a guanine in 16S rRNA.</text>
</comment>
<evidence type="ECO:0000313" key="8">
    <source>
        <dbReference type="Proteomes" id="UP001324634"/>
    </source>
</evidence>
<evidence type="ECO:0000256" key="3">
    <source>
        <dbReference type="ARBA" id="ARBA00022603"/>
    </source>
</evidence>
<sequence>MLDFAIRYLNVLKTDLAGLNLTNILDQDEFYHKQILDSINPYLQSELFQKEIKKSGVVVDVGFGGGFPILPLAKLLPDVQFVGVESKRKKVDAVKLIADKLGLTNVTLVHSRLEDFLFDEPATITFKAVGTIQDYLPIINRTTPDISVFLYKGPNFVELEGAMIKKLEKDWKLLENQEIKVPGTQQRFLVSFAAQNVPRGTSKTLVKLSEFL</sequence>
<evidence type="ECO:0000256" key="1">
    <source>
        <dbReference type="ARBA" id="ARBA00022490"/>
    </source>
</evidence>
<dbReference type="InterPro" id="IPR003682">
    <property type="entry name" value="rRNA_ssu_MeTfrase_G"/>
</dbReference>
<dbReference type="KEGG" id="psti:SOO65_01385"/>
<feature type="binding site" evidence="6">
    <location>
        <position position="67"/>
    </location>
    <ligand>
        <name>S-adenosyl-L-methionine</name>
        <dbReference type="ChEBI" id="CHEBI:59789"/>
    </ligand>
</feature>
<dbReference type="Gene3D" id="3.40.50.150">
    <property type="entry name" value="Vaccinia Virus protein VP39"/>
    <property type="match status" value="1"/>
</dbReference>
<keyword evidence="2 6" id="KW-0698">rRNA processing</keyword>
<dbReference type="GO" id="GO:0070043">
    <property type="term" value="F:rRNA (guanine-N7-)-methyltransferase activity"/>
    <property type="evidence" value="ECO:0007669"/>
    <property type="project" value="UniProtKB-UniRule"/>
</dbReference>
<accession>A0AAX4HR12</accession>
<evidence type="ECO:0000256" key="2">
    <source>
        <dbReference type="ARBA" id="ARBA00022552"/>
    </source>
</evidence>
<evidence type="ECO:0000256" key="4">
    <source>
        <dbReference type="ARBA" id="ARBA00022679"/>
    </source>
</evidence>
<proteinExistence type="inferred from homology"/>
<dbReference type="GO" id="GO:0005829">
    <property type="term" value="C:cytosol"/>
    <property type="evidence" value="ECO:0007669"/>
    <property type="project" value="TreeGrafter"/>
</dbReference>
<protein>
    <recommendedName>
        <fullName evidence="6">Ribosomal RNA small subunit methyltransferase G</fullName>
        <ecNumber evidence="6">2.1.1.-</ecNumber>
    </recommendedName>
    <alternativeName>
        <fullName evidence="6">16S rRNA 7-methylguanosine methyltransferase</fullName>
        <shortName evidence="6">16S rRNA m7G methyltransferase</shortName>
    </alternativeName>
</protein>
<keyword evidence="1 6" id="KW-0963">Cytoplasm</keyword>
<dbReference type="EC" id="2.1.1.-" evidence="6"/>
<organism evidence="7 8">
    <name type="scientific">Peredibacter starrii</name>
    <dbReference type="NCBI Taxonomy" id="28202"/>
    <lineage>
        <taxon>Bacteria</taxon>
        <taxon>Pseudomonadati</taxon>
        <taxon>Bdellovibrionota</taxon>
        <taxon>Bacteriovoracia</taxon>
        <taxon>Bacteriovoracales</taxon>
        <taxon>Bacteriovoracaceae</taxon>
        <taxon>Peredibacter</taxon>
    </lineage>
</organism>
<comment type="subcellular location">
    <subcellularLocation>
        <location evidence="6">Cytoplasm</location>
    </subcellularLocation>
</comment>
<comment type="similarity">
    <text evidence="6">Belongs to the methyltransferase superfamily. RNA methyltransferase RsmG family.</text>
</comment>
<dbReference type="HAMAP" id="MF_00074">
    <property type="entry name" value="16SrRNA_methyltr_G"/>
    <property type="match status" value="1"/>
</dbReference>
<dbReference type="Pfam" id="PF02527">
    <property type="entry name" value="GidB"/>
    <property type="match status" value="1"/>
</dbReference>
<dbReference type="SUPFAM" id="SSF53335">
    <property type="entry name" value="S-adenosyl-L-methionine-dependent methyltransferases"/>
    <property type="match status" value="1"/>
</dbReference>
<keyword evidence="3 6" id="KW-0489">Methyltransferase</keyword>
<feature type="binding site" evidence="6">
    <location>
        <begin position="113"/>
        <end position="114"/>
    </location>
    <ligand>
        <name>S-adenosyl-L-methionine</name>
        <dbReference type="ChEBI" id="CHEBI:59789"/>
    </ligand>
</feature>
<dbReference type="RefSeq" id="WP_321395774.1">
    <property type="nucleotide sequence ID" value="NZ_CP139487.1"/>
</dbReference>
<dbReference type="InterPro" id="IPR029063">
    <property type="entry name" value="SAM-dependent_MTases_sf"/>
</dbReference>
<keyword evidence="4 6" id="KW-0808">Transferase</keyword>
<keyword evidence="5 6" id="KW-0949">S-adenosyl-L-methionine</keyword>
<gene>
    <name evidence="6" type="primary">rsmG</name>
    <name evidence="7" type="ORF">SOO65_01385</name>
</gene>
<keyword evidence="8" id="KW-1185">Reference proteome</keyword>
<evidence type="ECO:0000256" key="5">
    <source>
        <dbReference type="ARBA" id="ARBA00022691"/>
    </source>
</evidence>
<dbReference type="PANTHER" id="PTHR31760">
    <property type="entry name" value="S-ADENOSYL-L-METHIONINE-DEPENDENT METHYLTRANSFERASES SUPERFAMILY PROTEIN"/>
    <property type="match status" value="1"/>
</dbReference>
<name>A0AAX4HR12_9BACT</name>
<dbReference type="AlphaFoldDB" id="A0AAX4HR12"/>